<evidence type="ECO:0000313" key="1">
    <source>
        <dbReference type="EMBL" id="NGM14152.1"/>
    </source>
</evidence>
<comment type="caution">
    <text evidence="1">The sequence shown here is derived from an EMBL/GenBank/DDBJ whole genome shotgun (WGS) entry which is preliminary data.</text>
</comment>
<organism evidence="1 2">
    <name type="scientific">Verrucosispora sioxanthis</name>
    <dbReference type="NCBI Taxonomy" id="2499994"/>
    <lineage>
        <taxon>Bacteria</taxon>
        <taxon>Bacillati</taxon>
        <taxon>Actinomycetota</taxon>
        <taxon>Actinomycetes</taxon>
        <taxon>Micromonosporales</taxon>
        <taxon>Micromonosporaceae</taxon>
        <taxon>Micromonospora</taxon>
    </lineage>
</organism>
<sequence>MVSPQEYLVHESVLRSHGSFPCAGDSEALTFCEEIADAMARRFDISHSEAVARVNRQWSQAGGAGRVPRVWIVGLDIVYHEDADYWAASIYYGPDSRWWDPGADLQPLPPP</sequence>
<name>A0A6M1L1G1_9ACTN</name>
<evidence type="ECO:0000313" key="2">
    <source>
        <dbReference type="Proteomes" id="UP000478148"/>
    </source>
</evidence>
<reference evidence="1 2" key="1">
    <citation type="submission" date="2020-02" db="EMBL/GenBank/DDBJ databases">
        <title>Draft Genome Sequence of Verrucosispora sp. Strain CWR15, Isolated from Gulf of Mexico Sponge.</title>
        <authorList>
            <person name="Kennedy S.J."/>
            <person name="Cella E."/>
            <person name="Azarian T."/>
            <person name="Baker B.J."/>
            <person name="Shaw L.N."/>
        </authorList>
    </citation>
    <scope>NUCLEOTIDE SEQUENCE [LARGE SCALE GENOMIC DNA]</scope>
    <source>
        <strain evidence="1 2">CWR15</strain>
    </source>
</reference>
<accession>A0A6M1L1G1</accession>
<dbReference type="EMBL" id="SAIY01000005">
    <property type="protein sequence ID" value="NGM14152.1"/>
    <property type="molecule type" value="Genomic_DNA"/>
</dbReference>
<keyword evidence="2" id="KW-1185">Reference proteome</keyword>
<protein>
    <submittedName>
        <fullName evidence="1">Uncharacterized protein</fullName>
    </submittedName>
</protein>
<gene>
    <name evidence="1" type="ORF">ENC19_16435</name>
</gene>
<proteinExistence type="predicted"/>
<dbReference type="Proteomes" id="UP000478148">
    <property type="component" value="Unassembled WGS sequence"/>
</dbReference>
<dbReference type="AlphaFoldDB" id="A0A6M1L1G1"/>
<dbReference type="RefSeq" id="WP_164448059.1">
    <property type="nucleotide sequence ID" value="NZ_SAIY01000005.1"/>
</dbReference>